<dbReference type="EMBL" id="JARJCW010000003">
    <property type="protein sequence ID" value="KAJ7226663.1"/>
    <property type="molecule type" value="Genomic_DNA"/>
</dbReference>
<dbReference type="SUPFAM" id="SSF56112">
    <property type="entry name" value="Protein kinase-like (PK-like)"/>
    <property type="match status" value="1"/>
</dbReference>
<protein>
    <submittedName>
        <fullName evidence="2">Uncharacterized protein</fullName>
    </submittedName>
</protein>
<sequence>MIKRSPGARKAMNMKGPQLPDPSNVYEENTLMQLHRQTPPVDAAEDAIRRRCYIDDDGLILERTSLNGRLINCRLHNIQPSATAPTLQIKLLEPLSTGLRDMRFAQVWKVQSGEETCVARIFDPLYVKSELGAEDVFLWIAKILVAETSAYENYLKDLQGNIIPRFLGSFLTIVDTVDQDLHPGTARTPDIPDKRSVYVLLLEYIPGIDLSRQHPGPEWPICVDHKRAIVRAISIAWYQIRIREIFHYDFAQRNLVLKTDVSSTEPLCDDSSCKLRMQVPTAVEYNPEKAFPIAVIDFEGYRLSGSYDKPLIEDWQELKAVFTKLLSPSWFEDAVT</sequence>
<evidence type="ECO:0000313" key="2">
    <source>
        <dbReference type="EMBL" id="KAJ7226663.1"/>
    </source>
</evidence>
<proteinExistence type="predicted"/>
<dbReference type="Proteomes" id="UP001219525">
    <property type="component" value="Unassembled WGS sequence"/>
</dbReference>
<reference evidence="2" key="1">
    <citation type="submission" date="2023-03" db="EMBL/GenBank/DDBJ databases">
        <title>Massive genome expansion in bonnet fungi (Mycena s.s.) driven by repeated elements and novel gene families across ecological guilds.</title>
        <authorList>
            <consortium name="Lawrence Berkeley National Laboratory"/>
            <person name="Harder C.B."/>
            <person name="Miyauchi S."/>
            <person name="Viragh M."/>
            <person name="Kuo A."/>
            <person name="Thoen E."/>
            <person name="Andreopoulos B."/>
            <person name="Lu D."/>
            <person name="Skrede I."/>
            <person name="Drula E."/>
            <person name="Henrissat B."/>
            <person name="Morin E."/>
            <person name="Kohler A."/>
            <person name="Barry K."/>
            <person name="LaButti K."/>
            <person name="Morin E."/>
            <person name="Salamov A."/>
            <person name="Lipzen A."/>
            <person name="Mereny Z."/>
            <person name="Hegedus B."/>
            <person name="Baldrian P."/>
            <person name="Stursova M."/>
            <person name="Weitz H."/>
            <person name="Taylor A."/>
            <person name="Grigoriev I.V."/>
            <person name="Nagy L.G."/>
            <person name="Martin F."/>
            <person name="Kauserud H."/>
        </authorList>
    </citation>
    <scope>NUCLEOTIDE SEQUENCE</scope>
    <source>
        <strain evidence="2">9144</strain>
    </source>
</reference>
<gene>
    <name evidence="2" type="ORF">GGX14DRAFT_626657</name>
</gene>
<keyword evidence="3" id="KW-1185">Reference proteome</keyword>
<accession>A0AAD7E3D4</accession>
<dbReference type="AlphaFoldDB" id="A0AAD7E3D4"/>
<evidence type="ECO:0000313" key="3">
    <source>
        <dbReference type="Proteomes" id="UP001219525"/>
    </source>
</evidence>
<organism evidence="2 3">
    <name type="scientific">Mycena pura</name>
    <dbReference type="NCBI Taxonomy" id="153505"/>
    <lineage>
        <taxon>Eukaryota</taxon>
        <taxon>Fungi</taxon>
        <taxon>Dikarya</taxon>
        <taxon>Basidiomycota</taxon>
        <taxon>Agaricomycotina</taxon>
        <taxon>Agaricomycetes</taxon>
        <taxon>Agaricomycetidae</taxon>
        <taxon>Agaricales</taxon>
        <taxon>Marasmiineae</taxon>
        <taxon>Mycenaceae</taxon>
        <taxon>Mycena</taxon>
    </lineage>
</organism>
<name>A0AAD7E3D4_9AGAR</name>
<comment type="caution">
    <text evidence="2">The sequence shown here is derived from an EMBL/GenBank/DDBJ whole genome shotgun (WGS) entry which is preliminary data.</text>
</comment>
<dbReference type="InterPro" id="IPR011009">
    <property type="entry name" value="Kinase-like_dom_sf"/>
</dbReference>
<evidence type="ECO:0000256" key="1">
    <source>
        <dbReference type="SAM" id="MobiDB-lite"/>
    </source>
</evidence>
<feature type="region of interest" description="Disordered" evidence="1">
    <location>
        <begin position="1"/>
        <end position="22"/>
    </location>
</feature>